<organism evidence="6 7">
    <name type="scientific">Amycolatopsis bullii</name>
    <dbReference type="NCBI Taxonomy" id="941987"/>
    <lineage>
        <taxon>Bacteria</taxon>
        <taxon>Bacillati</taxon>
        <taxon>Actinomycetota</taxon>
        <taxon>Actinomycetes</taxon>
        <taxon>Pseudonocardiales</taxon>
        <taxon>Pseudonocardiaceae</taxon>
        <taxon>Amycolatopsis</taxon>
    </lineage>
</organism>
<evidence type="ECO:0000313" key="6">
    <source>
        <dbReference type="EMBL" id="GHG37090.1"/>
    </source>
</evidence>
<dbReference type="InterPro" id="IPR005119">
    <property type="entry name" value="LysR_subst-bd"/>
</dbReference>
<dbReference type="SUPFAM" id="SSF46785">
    <property type="entry name" value="Winged helix' DNA-binding domain"/>
    <property type="match status" value="1"/>
</dbReference>
<dbReference type="Pfam" id="PF00126">
    <property type="entry name" value="HTH_1"/>
    <property type="match status" value="1"/>
</dbReference>
<reference evidence="7" key="1">
    <citation type="journal article" date="2019" name="Int. J. Syst. Evol. Microbiol.">
        <title>The Global Catalogue of Microorganisms (GCM) 10K type strain sequencing project: providing services to taxonomists for standard genome sequencing and annotation.</title>
        <authorList>
            <consortium name="The Broad Institute Genomics Platform"/>
            <consortium name="The Broad Institute Genome Sequencing Center for Infectious Disease"/>
            <person name="Wu L."/>
            <person name="Ma J."/>
        </authorList>
    </citation>
    <scope>NUCLEOTIDE SEQUENCE [LARGE SCALE GENOMIC DNA]</scope>
    <source>
        <strain evidence="7">CGMCC 4.7680</strain>
    </source>
</reference>
<evidence type="ECO:0000256" key="3">
    <source>
        <dbReference type="ARBA" id="ARBA00023125"/>
    </source>
</evidence>
<dbReference type="RefSeq" id="WP_191315369.1">
    <property type="nucleotide sequence ID" value="NZ_BNAW01000042.1"/>
</dbReference>
<keyword evidence="2" id="KW-0805">Transcription regulation</keyword>
<keyword evidence="7" id="KW-1185">Reference proteome</keyword>
<gene>
    <name evidence="6" type="ORF">GCM10017567_67360</name>
</gene>
<evidence type="ECO:0000256" key="4">
    <source>
        <dbReference type="ARBA" id="ARBA00023163"/>
    </source>
</evidence>
<dbReference type="InterPro" id="IPR036390">
    <property type="entry name" value="WH_DNA-bd_sf"/>
</dbReference>
<dbReference type="PROSITE" id="PS50931">
    <property type="entry name" value="HTH_LYSR"/>
    <property type="match status" value="1"/>
</dbReference>
<proteinExistence type="inferred from homology"/>
<comment type="similarity">
    <text evidence="1">Belongs to the LysR transcriptional regulatory family.</text>
</comment>
<evidence type="ECO:0000256" key="1">
    <source>
        <dbReference type="ARBA" id="ARBA00009437"/>
    </source>
</evidence>
<dbReference type="EMBL" id="BNAW01000042">
    <property type="protein sequence ID" value="GHG37090.1"/>
    <property type="molecule type" value="Genomic_DNA"/>
</dbReference>
<dbReference type="SUPFAM" id="SSF53850">
    <property type="entry name" value="Periplasmic binding protein-like II"/>
    <property type="match status" value="1"/>
</dbReference>
<evidence type="ECO:0000259" key="5">
    <source>
        <dbReference type="PROSITE" id="PS50931"/>
    </source>
</evidence>
<evidence type="ECO:0000313" key="7">
    <source>
        <dbReference type="Proteomes" id="UP000649955"/>
    </source>
</evidence>
<comment type="caution">
    <text evidence="6">The sequence shown here is derived from an EMBL/GenBank/DDBJ whole genome shotgun (WGS) entry which is preliminary data.</text>
</comment>
<dbReference type="Proteomes" id="UP000649955">
    <property type="component" value="Unassembled WGS sequence"/>
</dbReference>
<dbReference type="PANTHER" id="PTHR30346:SF29">
    <property type="entry name" value="LYSR SUBSTRATE-BINDING"/>
    <property type="match status" value="1"/>
</dbReference>
<evidence type="ECO:0000256" key="2">
    <source>
        <dbReference type="ARBA" id="ARBA00023015"/>
    </source>
</evidence>
<feature type="domain" description="HTH lysR-type" evidence="5">
    <location>
        <begin position="2"/>
        <end position="59"/>
    </location>
</feature>
<dbReference type="Gene3D" id="3.40.190.10">
    <property type="entry name" value="Periplasmic binding protein-like II"/>
    <property type="match status" value="2"/>
</dbReference>
<dbReference type="Pfam" id="PF03466">
    <property type="entry name" value="LysR_substrate"/>
    <property type="match status" value="1"/>
</dbReference>
<keyword evidence="3" id="KW-0238">DNA-binding</keyword>
<dbReference type="PANTHER" id="PTHR30346">
    <property type="entry name" value="TRANSCRIPTIONAL DUAL REGULATOR HCAR-RELATED"/>
    <property type="match status" value="1"/>
</dbReference>
<dbReference type="Gene3D" id="1.10.10.10">
    <property type="entry name" value="Winged helix-like DNA-binding domain superfamily/Winged helix DNA-binding domain"/>
    <property type="match status" value="1"/>
</dbReference>
<dbReference type="InterPro" id="IPR036388">
    <property type="entry name" value="WH-like_DNA-bd_sf"/>
</dbReference>
<keyword evidence="4" id="KW-0804">Transcription</keyword>
<dbReference type="InterPro" id="IPR000847">
    <property type="entry name" value="LysR_HTH_N"/>
</dbReference>
<sequence length="308" mass="31854">MLELRRLRVLHGLAQHRTVAATAAALHLTGPAVSQHLAALEREAGVPLLEKQGRTLAFTPAGRLLLSHAEVILDDLAAAESALAAVAGNGGTGTVRVAAFASAARQLLPRAWAGPVSLRLVEQEPDAALEALLRQDADVAVVHSYSLLPREVPARCAERALLEDPVLLVRAPGSPGPADGEPVDLAAFADRPWLVPTADLSCYAMIQRACGAAGFVPEIAAESADFAVLVALAAAGAGVALVPAMALPAGTPGVSLHPLREPLTRKVFAVTRAGLARRPDVSAVLDRLERAARELTSSGLSPRLPGTP</sequence>
<protein>
    <submittedName>
        <fullName evidence="6">LysR family transcriptional regulator</fullName>
    </submittedName>
</protein>
<name>A0ABQ3KM80_9PSEU</name>
<accession>A0ABQ3KM80</accession>